<dbReference type="KEGG" id="ifn:GM661_06865"/>
<dbReference type="Gene3D" id="3.20.20.150">
    <property type="entry name" value="Divalent-metal-dependent TIM barrel enzymes"/>
    <property type="match status" value="1"/>
</dbReference>
<dbReference type="AlphaFoldDB" id="A0A8A7KFR2"/>
<sequence length="291" mass="33228">MKFGTLYAYWNTEWDCDYAIYAEIAKKVAEIGFDVLEISADHIYRMPESELQKLNDLAEEYGLILTANSGPSKEYDLASSDPVVRKQGIEYFKTILKKMEIINSKILIGAIYSYWPSDFLETDKEAAWERSIDCLKEISKTAEELEIEISLEVLNRNETYILTDCKEAIEYCNKVGSKNVKILLDTYHMNIEEDNIPDAIKMAGDLLGHLHVGECNRKLPGMNNSIDWDGIGEALKDINYDKAVVMEPFLLKGGSVGEDIRVWRDLSDNADQATMDKYITDSLRFLKKTLE</sequence>
<evidence type="ECO:0000313" key="3">
    <source>
        <dbReference type="EMBL" id="QTL97727.1"/>
    </source>
</evidence>
<reference evidence="3" key="1">
    <citation type="submission" date="2019-12" db="EMBL/GenBank/DDBJ databases">
        <authorList>
            <person name="zhang j."/>
            <person name="sun C.M."/>
        </authorList>
    </citation>
    <scope>NUCLEOTIDE SEQUENCE</scope>
    <source>
        <strain evidence="3">NS-1</strain>
    </source>
</reference>
<organism evidence="3 4">
    <name type="scientific">Iocasia fonsfrigidae</name>
    <dbReference type="NCBI Taxonomy" id="2682810"/>
    <lineage>
        <taxon>Bacteria</taxon>
        <taxon>Bacillati</taxon>
        <taxon>Bacillota</taxon>
        <taxon>Clostridia</taxon>
        <taxon>Halanaerobiales</taxon>
        <taxon>Halanaerobiaceae</taxon>
        <taxon>Iocasia</taxon>
    </lineage>
</organism>
<keyword evidence="1" id="KW-0413">Isomerase</keyword>
<dbReference type="PANTHER" id="PTHR43489">
    <property type="entry name" value="ISOMERASE"/>
    <property type="match status" value="1"/>
</dbReference>
<dbReference type="InterPro" id="IPR050417">
    <property type="entry name" value="Sugar_Epim/Isomerase"/>
</dbReference>
<gene>
    <name evidence="3" type="ORF">GM661_06865</name>
</gene>
<dbReference type="InterPro" id="IPR036237">
    <property type="entry name" value="Xyl_isomerase-like_sf"/>
</dbReference>
<protein>
    <submittedName>
        <fullName evidence="3">TIM barrel protein</fullName>
    </submittedName>
</protein>
<dbReference type="RefSeq" id="WP_230869348.1">
    <property type="nucleotide sequence ID" value="NZ_CP046640.1"/>
</dbReference>
<name>A0A8A7KFR2_9FIRM</name>
<dbReference type="Proteomes" id="UP000665020">
    <property type="component" value="Chromosome"/>
</dbReference>
<proteinExistence type="predicted"/>
<dbReference type="GO" id="GO:0016853">
    <property type="term" value="F:isomerase activity"/>
    <property type="evidence" value="ECO:0007669"/>
    <property type="project" value="UniProtKB-KW"/>
</dbReference>
<dbReference type="EMBL" id="CP046640">
    <property type="protein sequence ID" value="QTL97727.1"/>
    <property type="molecule type" value="Genomic_DNA"/>
</dbReference>
<accession>A0A8A7KFR2</accession>
<dbReference type="SUPFAM" id="SSF51658">
    <property type="entry name" value="Xylose isomerase-like"/>
    <property type="match status" value="1"/>
</dbReference>
<keyword evidence="4" id="KW-1185">Reference proteome</keyword>
<feature type="domain" description="Xylose isomerase-like TIM barrel" evidence="2">
    <location>
        <begin position="26"/>
        <end position="264"/>
    </location>
</feature>
<dbReference type="PANTHER" id="PTHR43489:SF7">
    <property type="entry name" value="3-DEHYDRO-D-GULOSIDE 4-EPIMERASE-RELATED"/>
    <property type="match status" value="1"/>
</dbReference>
<dbReference type="InterPro" id="IPR013022">
    <property type="entry name" value="Xyl_isomerase-like_TIM-brl"/>
</dbReference>
<evidence type="ECO:0000313" key="4">
    <source>
        <dbReference type="Proteomes" id="UP000665020"/>
    </source>
</evidence>
<evidence type="ECO:0000259" key="2">
    <source>
        <dbReference type="Pfam" id="PF01261"/>
    </source>
</evidence>
<evidence type="ECO:0000256" key="1">
    <source>
        <dbReference type="ARBA" id="ARBA00023235"/>
    </source>
</evidence>
<dbReference type="Pfam" id="PF01261">
    <property type="entry name" value="AP_endonuc_2"/>
    <property type="match status" value="1"/>
</dbReference>